<keyword evidence="3" id="KW-1185">Reference proteome</keyword>
<feature type="region of interest" description="Disordered" evidence="1">
    <location>
        <begin position="65"/>
        <end position="90"/>
    </location>
</feature>
<evidence type="ECO:0000313" key="3">
    <source>
        <dbReference type="Proteomes" id="UP001054811"/>
    </source>
</evidence>
<evidence type="ECO:0000256" key="1">
    <source>
        <dbReference type="SAM" id="MobiDB-lite"/>
    </source>
</evidence>
<protein>
    <submittedName>
        <fullName evidence="2">Uncharacterized protein</fullName>
    </submittedName>
</protein>
<reference evidence="2" key="1">
    <citation type="submission" date="2022-01" db="EMBL/GenBank/DDBJ databases">
        <title>Microbacterium eymi and Microbacterium rhizovicinus sp. nov., isolated from the rhizospheric soil of Elymus tsukushiensis, a plant native to the Dokdo Islands, Republic of Korea.</title>
        <authorList>
            <person name="Hwang Y.J."/>
        </authorList>
    </citation>
    <scope>NUCLEOTIDE SEQUENCE</scope>
    <source>
        <strain evidence="2">KUDC0405</strain>
    </source>
</reference>
<organism evidence="2 3">
    <name type="scientific">Microbacterium elymi</name>
    <dbReference type="NCBI Taxonomy" id="2909587"/>
    <lineage>
        <taxon>Bacteria</taxon>
        <taxon>Bacillati</taxon>
        <taxon>Actinomycetota</taxon>
        <taxon>Actinomycetes</taxon>
        <taxon>Micrococcales</taxon>
        <taxon>Microbacteriaceae</taxon>
        <taxon>Microbacterium</taxon>
    </lineage>
</organism>
<gene>
    <name evidence="2" type="ORF">L2X98_32515</name>
</gene>
<feature type="region of interest" description="Disordered" evidence="1">
    <location>
        <begin position="1"/>
        <end position="36"/>
    </location>
</feature>
<accession>A0ABY5NIM9</accession>
<feature type="compositionally biased region" description="Polar residues" evidence="1">
    <location>
        <begin position="65"/>
        <end position="81"/>
    </location>
</feature>
<evidence type="ECO:0000313" key="2">
    <source>
        <dbReference type="EMBL" id="UUT35037.1"/>
    </source>
</evidence>
<dbReference type="Proteomes" id="UP001054811">
    <property type="component" value="Chromosome"/>
</dbReference>
<proteinExistence type="predicted"/>
<name>A0ABY5NIM9_9MICO</name>
<dbReference type="EMBL" id="CP091139">
    <property type="protein sequence ID" value="UUT35037.1"/>
    <property type="molecule type" value="Genomic_DNA"/>
</dbReference>
<sequence length="104" mass="11195">MRDELVERQQPAVRVDDQAQPLPRSGERAVVGTHRRRQPALVDAAAGLREREVVVRVQADATAGVQNARGTQAGASRTMPSPASRARSKPLAVERTLSYASAIV</sequence>
<dbReference type="RefSeq" id="WP_259611582.1">
    <property type="nucleotide sequence ID" value="NZ_CP091139.2"/>
</dbReference>